<evidence type="ECO:0000256" key="1">
    <source>
        <dbReference type="ARBA" id="ARBA00006586"/>
    </source>
</evidence>
<feature type="compositionally biased region" description="Pro residues" evidence="7">
    <location>
        <begin position="223"/>
        <end position="241"/>
    </location>
</feature>
<evidence type="ECO:0000256" key="5">
    <source>
        <dbReference type="PIRSR" id="PIRSR001227-1"/>
    </source>
</evidence>
<evidence type="ECO:0000256" key="2">
    <source>
        <dbReference type="ARBA" id="ARBA00022729"/>
    </source>
</evidence>
<dbReference type="SUPFAM" id="SSF56235">
    <property type="entry name" value="N-terminal nucleophile aminohydrolases (Ntn hydrolases)"/>
    <property type="match status" value="1"/>
</dbReference>
<evidence type="ECO:0000256" key="6">
    <source>
        <dbReference type="PIRSR" id="PIRSR001227-2"/>
    </source>
</evidence>
<name>A0A017T3Y8_9BACT</name>
<reference evidence="8 9" key="1">
    <citation type="submission" date="2013-05" db="EMBL/GenBank/DDBJ databases">
        <title>Genome assembly of Chondromyces apiculatus DSM 436.</title>
        <authorList>
            <person name="Sharma G."/>
            <person name="Khatri I."/>
            <person name="Kaur C."/>
            <person name="Mayilraj S."/>
            <person name="Subramanian S."/>
        </authorList>
    </citation>
    <scope>NUCLEOTIDE SEQUENCE [LARGE SCALE GENOMIC DNA]</scope>
    <source>
        <strain evidence="8 9">DSM 436</strain>
    </source>
</reference>
<dbReference type="Gene3D" id="1.10.439.10">
    <property type="entry name" value="Penicillin Amidohydrolase, domain 1"/>
    <property type="match status" value="1"/>
</dbReference>
<feature type="binding site" evidence="6">
    <location>
        <position position="186"/>
    </location>
    <ligand>
        <name>Ca(2+)</name>
        <dbReference type="ChEBI" id="CHEBI:29108"/>
    </ligand>
</feature>
<sequence length="841" mass="90513">MHAGVAAVLAAALGGCGGDEEKAGPTGPEFTHPVAAVDIMVDEMGISHVYGQSDEDAMFGAGYAMARDRLFHMEAFRRRALGRSAEVFGEGAINGDISARAFGFGRLGEADYERLKKDRPEDAGLIDAWVQGVNFRIKEIETGAAPRPYGLREAELNFVPERWTPAHTLAIGKVLSFGMSSTLEQELLATLLVRLAPDSLTELPFMKPSKDVFTMGMAAPTSGPAPAPSPPSPPSPSQPRPEIPEGTRFDFSPLAGPLASNNWAVAGAHTENGKPLLAGDPHQTLTSPSRFWPVHISSATGTLDVVGFSFVGVPGVQLGHNAHIGWTTTTNFADVMDIWEVTEDTACEKAEVMIGGEAKAVESRTETIEYRTEAGGTERKEVVIRSVPGVGVFIPDVILPAPRALIAGGCLLIGWTGFEPTMEIGAYLGMDRARNLDEFEKAVDVLEVGAANFIAAHPDGITYHVSARVPDRGDPSSRPMPWKVLPANDTKNVWSGAYLPPEKMPRWRDPERGYLVTANNDPFGFTADGTVENDPYYYGAFYANGFRASRIEQMIQEQIEGTGKMTVAAMQDIQRDVRWELADVMLPIVTTALADMATDPALAAYQGNEDLPKLGAILAGWDSRLDRAEAGALVFHAMSWFAAKEVFASDEAYTSLLFDAVQEYKPTVFLGTLYNLLADRFEAGSTFVSDPRVLVLDALAETATWLTARFGSVDATYAWGDLHVATFPAAYGGELSVTPFGVDGGDDTVNVSPAPFFEGDAVREQFGAVQGSLYRMVVGFGEDNTPEAVVNFSRGSSEEPGSPHFDDQDAAWVAGEYGKLLFRKADVEAGVTDRMTLEAAK</sequence>
<comment type="similarity">
    <text evidence="1">Belongs to the peptidase S45 family.</text>
</comment>
<dbReference type="eggNOG" id="COG2366">
    <property type="taxonomic scope" value="Bacteria"/>
</dbReference>
<dbReference type="Gene3D" id="3.60.20.10">
    <property type="entry name" value="Glutamine Phosphoribosylpyrophosphate, subunit 1, domain 1"/>
    <property type="match status" value="1"/>
</dbReference>
<keyword evidence="4" id="KW-0865">Zymogen</keyword>
<dbReference type="InterPro" id="IPR014395">
    <property type="entry name" value="Pen/GL7ACA/AHL_acylase"/>
</dbReference>
<dbReference type="Pfam" id="PF01804">
    <property type="entry name" value="Penicil_amidase"/>
    <property type="match status" value="1"/>
</dbReference>
<dbReference type="Gene3D" id="2.30.120.10">
    <property type="match status" value="1"/>
</dbReference>
<proteinExistence type="inferred from homology"/>
<evidence type="ECO:0000256" key="7">
    <source>
        <dbReference type="SAM" id="MobiDB-lite"/>
    </source>
</evidence>
<dbReference type="Proteomes" id="UP000019678">
    <property type="component" value="Unassembled WGS sequence"/>
</dbReference>
<dbReference type="GO" id="GO:0017000">
    <property type="term" value="P:antibiotic biosynthetic process"/>
    <property type="evidence" value="ECO:0007669"/>
    <property type="project" value="InterPro"/>
</dbReference>
<evidence type="ECO:0000313" key="8">
    <source>
        <dbReference type="EMBL" id="EYF03281.1"/>
    </source>
</evidence>
<dbReference type="PANTHER" id="PTHR34218">
    <property type="entry name" value="PEPTIDASE S45 PENICILLIN AMIDASE"/>
    <property type="match status" value="1"/>
</dbReference>
<dbReference type="CDD" id="cd03747">
    <property type="entry name" value="Ntn_PGA_like"/>
    <property type="match status" value="1"/>
</dbReference>
<keyword evidence="2" id="KW-0732">Signal</keyword>
<accession>A0A017T3Y8</accession>
<keyword evidence="6" id="KW-0106">Calcium</keyword>
<protein>
    <submittedName>
        <fullName evidence="8">Penicillin amidase</fullName>
    </submittedName>
</protein>
<keyword evidence="3" id="KW-0378">Hydrolase</keyword>
<dbReference type="Gene3D" id="1.10.1400.10">
    <property type="match status" value="1"/>
</dbReference>
<feature type="active site" description="Nucleophile" evidence="5">
    <location>
        <position position="260"/>
    </location>
</feature>
<gene>
    <name evidence="8" type="ORF">CAP_5785</name>
</gene>
<keyword evidence="9" id="KW-1185">Reference proteome</keyword>
<dbReference type="InterPro" id="IPR002692">
    <property type="entry name" value="S45"/>
</dbReference>
<dbReference type="EMBL" id="ASRX01000049">
    <property type="protein sequence ID" value="EYF03281.1"/>
    <property type="molecule type" value="Genomic_DNA"/>
</dbReference>
<organism evidence="8 9">
    <name type="scientific">Chondromyces apiculatus DSM 436</name>
    <dbReference type="NCBI Taxonomy" id="1192034"/>
    <lineage>
        <taxon>Bacteria</taxon>
        <taxon>Pseudomonadati</taxon>
        <taxon>Myxococcota</taxon>
        <taxon>Polyangia</taxon>
        <taxon>Polyangiales</taxon>
        <taxon>Polyangiaceae</taxon>
        <taxon>Chondromyces</taxon>
    </lineage>
</organism>
<dbReference type="InterPro" id="IPR043147">
    <property type="entry name" value="Penicillin_amidase_A-knob"/>
</dbReference>
<evidence type="ECO:0000256" key="4">
    <source>
        <dbReference type="ARBA" id="ARBA00023145"/>
    </source>
</evidence>
<dbReference type="AlphaFoldDB" id="A0A017T3Y8"/>
<dbReference type="GO" id="GO:0016811">
    <property type="term" value="F:hydrolase activity, acting on carbon-nitrogen (but not peptide) bonds, in linear amides"/>
    <property type="evidence" value="ECO:0007669"/>
    <property type="project" value="InterPro"/>
</dbReference>
<feature type="binding site" evidence="6">
    <location>
        <position position="334"/>
    </location>
    <ligand>
        <name>Ca(2+)</name>
        <dbReference type="ChEBI" id="CHEBI:29108"/>
    </ligand>
</feature>
<evidence type="ECO:0000256" key="3">
    <source>
        <dbReference type="ARBA" id="ARBA00022801"/>
    </source>
</evidence>
<dbReference type="InterPro" id="IPR043146">
    <property type="entry name" value="Penicillin_amidase_N_B-knob"/>
</dbReference>
<dbReference type="InterPro" id="IPR029055">
    <property type="entry name" value="Ntn_hydrolases_N"/>
</dbReference>
<dbReference type="PIRSF" id="PIRSF001227">
    <property type="entry name" value="Pen_acylase"/>
    <property type="match status" value="1"/>
</dbReference>
<evidence type="ECO:0000313" key="9">
    <source>
        <dbReference type="Proteomes" id="UP000019678"/>
    </source>
</evidence>
<feature type="binding site" evidence="6">
    <location>
        <position position="337"/>
    </location>
    <ligand>
        <name>Ca(2+)</name>
        <dbReference type="ChEBI" id="CHEBI:29108"/>
    </ligand>
</feature>
<feature type="region of interest" description="Disordered" evidence="7">
    <location>
        <begin position="214"/>
        <end position="251"/>
    </location>
</feature>
<dbReference type="InterPro" id="IPR023343">
    <property type="entry name" value="Penicillin_amidase_dom1"/>
</dbReference>
<dbReference type="GO" id="GO:0046872">
    <property type="term" value="F:metal ion binding"/>
    <property type="evidence" value="ECO:0007669"/>
    <property type="project" value="UniProtKB-KW"/>
</dbReference>
<dbReference type="PANTHER" id="PTHR34218:SF3">
    <property type="entry name" value="ACYL-HOMOSERINE LACTONE ACYLASE PVDQ"/>
    <property type="match status" value="1"/>
</dbReference>
<comment type="cofactor">
    <cofactor evidence="6">
        <name>Ca(2+)</name>
        <dbReference type="ChEBI" id="CHEBI:29108"/>
    </cofactor>
    <text evidence="6">Binds 1 Ca(2+) ion per dimer.</text>
</comment>
<dbReference type="RefSeq" id="WP_044246440.1">
    <property type="nucleotide sequence ID" value="NZ_ASRX01000049.1"/>
</dbReference>
<keyword evidence="6" id="KW-0479">Metal-binding</keyword>
<comment type="caution">
    <text evidence="8">The sequence shown here is derived from an EMBL/GenBank/DDBJ whole genome shotgun (WGS) entry which is preliminary data.</text>
</comment>
<dbReference type="STRING" id="1192034.CAP_5785"/>
<dbReference type="MEROPS" id="S45.003"/>